<accession>A0A0A5G9Z5</accession>
<dbReference type="PROSITE" id="PS51191">
    <property type="entry name" value="FEMABX"/>
    <property type="match status" value="1"/>
</dbReference>
<evidence type="ECO:0000313" key="14">
    <source>
        <dbReference type="Proteomes" id="UP000030528"/>
    </source>
</evidence>
<evidence type="ECO:0000256" key="3">
    <source>
        <dbReference type="ARBA" id="ARBA00022679"/>
    </source>
</evidence>
<keyword evidence="7" id="KW-0961">Cell wall biogenesis/degradation</keyword>
<evidence type="ECO:0000256" key="11">
    <source>
        <dbReference type="ARBA" id="ARBA00048654"/>
    </source>
</evidence>
<dbReference type="AlphaFoldDB" id="A0A0A5G9Z5"/>
<keyword evidence="14" id="KW-1185">Reference proteome</keyword>
<comment type="subcellular location">
    <subcellularLocation>
        <location evidence="1">Cytoplasm</location>
    </subcellularLocation>
</comment>
<dbReference type="eggNOG" id="COG3146">
    <property type="taxonomic scope" value="Bacteria"/>
</dbReference>
<evidence type="ECO:0000256" key="1">
    <source>
        <dbReference type="ARBA" id="ARBA00004496"/>
    </source>
</evidence>
<evidence type="ECO:0000256" key="9">
    <source>
        <dbReference type="ARBA" id="ARBA00040679"/>
    </source>
</evidence>
<dbReference type="PANTHER" id="PTHR36174:SF1">
    <property type="entry name" value="LIPID II:GLYCINE GLYCYLTRANSFERASE"/>
    <property type="match status" value="1"/>
</dbReference>
<dbReference type="InterPro" id="IPR038740">
    <property type="entry name" value="BioF2-like_GNAT_dom"/>
</dbReference>
<dbReference type="GO" id="GO:0008360">
    <property type="term" value="P:regulation of cell shape"/>
    <property type="evidence" value="ECO:0007669"/>
    <property type="project" value="UniProtKB-KW"/>
</dbReference>
<reference evidence="13 14" key="1">
    <citation type="submission" date="2013-08" db="EMBL/GenBank/DDBJ databases">
        <authorList>
            <person name="Huang J."/>
            <person name="Wang G."/>
        </authorList>
    </citation>
    <scope>NUCLEOTIDE SEQUENCE [LARGE SCALE GENOMIC DNA]</scope>
    <source>
        <strain evidence="13 14">JSM 076056</strain>
    </source>
</reference>
<dbReference type="Pfam" id="PF13480">
    <property type="entry name" value="Acetyltransf_6"/>
    <property type="match status" value="1"/>
</dbReference>
<dbReference type="GO" id="GO:0071555">
    <property type="term" value="P:cell wall organization"/>
    <property type="evidence" value="ECO:0007669"/>
    <property type="project" value="UniProtKB-KW"/>
</dbReference>
<evidence type="ECO:0000313" key="13">
    <source>
        <dbReference type="EMBL" id="KGX89981.1"/>
    </source>
</evidence>
<evidence type="ECO:0000256" key="10">
    <source>
        <dbReference type="ARBA" id="ARBA00042933"/>
    </source>
</evidence>
<dbReference type="InterPro" id="IPR003447">
    <property type="entry name" value="FEMABX"/>
</dbReference>
<dbReference type="GO" id="GO:0005737">
    <property type="term" value="C:cytoplasm"/>
    <property type="evidence" value="ECO:0007669"/>
    <property type="project" value="UniProtKB-SubCell"/>
</dbReference>
<keyword evidence="3" id="KW-0808">Transferase</keyword>
<comment type="similarity">
    <text evidence="2">Belongs to the FemABX family.</text>
</comment>
<evidence type="ECO:0000259" key="12">
    <source>
        <dbReference type="Pfam" id="PF13480"/>
    </source>
</evidence>
<dbReference type="STRING" id="1385510.GCA_000425205_03415"/>
<name>A0A0A5G9Z5_9BACI</name>
<dbReference type="GO" id="GO:0009252">
    <property type="term" value="P:peptidoglycan biosynthetic process"/>
    <property type="evidence" value="ECO:0007669"/>
    <property type="project" value="UniProtKB-KW"/>
</dbReference>
<evidence type="ECO:0000256" key="7">
    <source>
        <dbReference type="ARBA" id="ARBA00023316"/>
    </source>
</evidence>
<feature type="domain" description="BioF2-like acetyltransferase" evidence="12">
    <location>
        <begin position="160"/>
        <end position="288"/>
    </location>
</feature>
<evidence type="ECO:0000256" key="5">
    <source>
        <dbReference type="ARBA" id="ARBA00022984"/>
    </source>
</evidence>
<dbReference type="PANTHER" id="PTHR36174">
    <property type="entry name" value="LIPID II:GLYCINE GLYCYLTRANSFERASE"/>
    <property type="match status" value="1"/>
</dbReference>
<dbReference type="Gene3D" id="3.40.630.30">
    <property type="match status" value="1"/>
</dbReference>
<comment type="catalytic activity">
    <reaction evidence="11">
        <text>beta-D-GlcNAc-(1-&gt;4)-Mur2Ac(oyl-L-Ala-D-isoglutaminyl-L-Lys-D-Ala-D-Ala)-di-trans,octa-cis-undecaprenyl diphosphate + glycyl-tRNA(Gly) = beta-D-GlcNAc-(1-&gt;4)-Mur2Ac(oyl-L-Ala-D-isoglutaminyl-L-Lys-(N(6)-Gly)-D-Ala-D-Ala)-di-trans,octa-cis-undecaprenyl diphosphate + tRNA(Gly) + H(+)</text>
        <dbReference type="Rhea" id="RHEA:30435"/>
        <dbReference type="Rhea" id="RHEA-COMP:9664"/>
        <dbReference type="Rhea" id="RHEA-COMP:9683"/>
        <dbReference type="ChEBI" id="CHEBI:15378"/>
        <dbReference type="ChEBI" id="CHEBI:62233"/>
        <dbReference type="ChEBI" id="CHEBI:62234"/>
        <dbReference type="ChEBI" id="CHEBI:78442"/>
        <dbReference type="ChEBI" id="CHEBI:78522"/>
        <dbReference type="EC" id="2.3.2.16"/>
    </reaction>
</comment>
<gene>
    <name evidence="13" type="ORF">N781_08725</name>
</gene>
<dbReference type="InterPro" id="IPR050644">
    <property type="entry name" value="PG_Glycine_Bridge_Synth"/>
</dbReference>
<sequence>MLFSVDVSEKKRWDEIVKSFDYYDVNYLNGYVSAFSQIGEGKPKLIYYDDGETKGINVVLIRDIAYSKPFLNKIPTNTYFDLVTPYGYGGFLIEGENINALKEAYKHFCTKNGVVSEFTRYHLLHNKYKEFFDDIKTYKKNVVRDLNLSLDDMFMDFEHKVRKSIKKAWRSQLEIEVDYTGDRLDDFLLIYYDTMDRAKADENYYFSKEFFQYINEYLKDHFVYFHVLYDGKIISSELVLYGKDNCYSFLGGTDRRYMKLSANNFLKYEIIKWAKGIGLSNFILGGGYGSEDGIFKYKKGFSPNGMYDFYVGKHIYDQEKYQYLVNLRKSELDFEANSEFFPIYRAGQT</sequence>
<dbReference type="InterPro" id="IPR016181">
    <property type="entry name" value="Acyl_CoA_acyltransferase"/>
</dbReference>
<evidence type="ECO:0000256" key="8">
    <source>
        <dbReference type="ARBA" id="ARBA00039074"/>
    </source>
</evidence>
<evidence type="ECO:0000256" key="2">
    <source>
        <dbReference type="ARBA" id="ARBA00009943"/>
    </source>
</evidence>
<dbReference type="Proteomes" id="UP000030528">
    <property type="component" value="Unassembled WGS sequence"/>
</dbReference>
<dbReference type="EC" id="2.3.2.16" evidence="8"/>
<keyword evidence="6" id="KW-0012">Acyltransferase</keyword>
<evidence type="ECO:0000256" key="4">
    <source>
        <dbReference type="ARBA" id="ARBA00022960"/>
    </source>
</evidence>
<keyword evidence="5" id="KW-0573">Peptidoglycan synthesis</keyword>
<evidence type="ECO:0000256" key="6">
    <source>
        <dbReference type="ARBA" id="ARBA00023315"/>
    </source>
</evidence>
<dbReference type="SUPFAM" id="SSF55729">
    <property type="entry name" value="Acyl-CoA N-acyltransferases (Nat)"/>
    <property type="match status" value="1"/>
</dbReference>
<keyword evidence="4" id="KW-0133">Cell shape</keyword>
<dbReference type="GO" id="GO:0016755">
    <property type="term" value="F:aminoacyltransferase activity"/>
    <property type="evidence" value="ECO:0007669"/>
    <property type="project" value="InterPro"/>
</dbReference>
<proteinExistence type="inferred from homology"/>
<organism evidence="13 14">
    <name type="scientific">Pontibacillus halophilus JSM 076056 = DSM 19796</name>
    <dbReference type="NCBI Taxonomy" id="1385510"/>
    <lineage>
        <taxon>Bacteria</taxon>
        <taxon>Bacillati</taxon>
        <taxon>Bacillota</taxon>
        <taxon>Bacilli</taxon>
        <taxon>Bacillales</taxon>
        <taxon>Bacillaceae</taxon>
        <taxon>Pontibacillus</taxon>
    </lineage>
</organism>
<comment type="caution">
    <text evidence="13">The sequence shown here is derived from an EMBL/GenBank/DDBJ whole genome shotgun (WGS) entry which is preliminary data.</text>
</comment>
<protein>
    <recommendedName>
        <fullName evidence="9">Lipid II:glycine glycyltransferase</fullName>
        <ecNumber evidence="8">2.3.2.16</ecNumber>
    </recommendedName>
    <alternativeName>
        <fullName evidence="10">Factor essential for expression of methicillin resistance X</fullName>
    </alternativeName>
</protein>
<dbReference type="EMBL" id="AVPE01000018">
    <property type="protein sequence ID" value="KGX89981.1"/>
    <property type="molecule type" value="Genomic_DNA"/>
</dbReference>